<dbReference type="eggNOG" id="COG0583">
    <property type="taxonomic scope" value="Bacteria"/>
</dbReference>
<dbReference type="GO" id="GO:0003677">
    <property type="term" value="F:DNA binding"/>
    <property type="evidence" value="ECO:0007669"/>
    <property type="project" value="UniProtKB-KW"/>
</dbReference>
<proteinExistence type="inferred from homology"/>
<evidence type="ECO:0000256" key="1">
    <source>
        <dbReference type="ARBA" id="ARBA00009437"/>
    </source>
</evidence>
<feature type="domain" description="HTH lysR-type" evidence="5">
    <location>
        <begin position="1"/>
        <end position="53"/>
    </location>
</feature>
<keyword evidence="7" id="KW-1185">Reference proteome</keyword>
<accession>G4RAN6</accession>
<dbReference type="STRING" id="1082931.KKY_2551"/>
<dbReference type="PANTHER" id="PTHR30419:SF8">
    <property type="entry name" value="NITROGEN ASSIMILATION TRANSCRIPTIONAL ACTIVATOR-RELATED"/>
    <property type="match status" value="1"/>
</dbReference>
<dbReference type="PANTHER" id="PTHR30419">
    <property type="entry name" value="HTH-TYPE TRANSCRIPTIONAL REGULATOR YBHD"/>
    <property type="match status" value="1"/>
</dbReference>
<dbReference type="AlphaFoldDB" id="G4RAN6"/>
<dbReference type="SUPFAM" id="SSF53850">
    <property type="entry name" value="Periplasmic binding protein-like II"/>
    <property type="match status" value="1"/>
</dbReference>
<name>G4RAN6_PELHB</name>
<dbReference type="KEGG" id="phl:KKY_2551"/>
<dbReference type="Pfam" id="PF03466">
    <property type="entry name" value="LysR_substrate"/>
    <property type="match status" value="1"/>
</dbReference>
<keyword evidence="3" id="KW-0238">DNA-binding</keyword>
<dbReference type="HOGENOM" id="CLU_039613_6_5_5"/>
<keyword evidence="4" id="KW-0804">Transcription</keyword>
<dbReference type="RefSeq" id="WP_014131708.1">
    <property type="nucleotide sequence ID" value="NC_016078.1"/>
</dbReference>
<dbReference type="GO" id="GO:0005829">
    <property type="term" value="C:cytosol"/>
    <property type="evidence" value="ECO:0007669"/>
    <property type="project" value="TreeGrafter"/>
</dbReference>
<dbReference type="InterPro" id="IPR000847">
    <property type="entry name" value="LysR_HTH_N"/>
</dbReference>
<dbReference type="InterPro" id="IPR036388">
    <property type="entry name" value="WH-like_DNA-bd_sf"/>
</dbReference>
<dbReference type="Gene3D" id="3.40.190.290">
    <property type="match status" value="1"/>
</dbReference>
<dbReference type="GO" id="GO:0003700">
    <property type="term" value="F:DNA-binding transcription factor activity"/>
    <property type="evidence" value="ECO:0007669"/>
    <property type="project" value="InterPro"/>
</dbReference>
<dbReference type="EMBL" id="CP003075">
    <property type="protein sequence ID" value="AEQ52559.1"/>
    <property type="molecule type" value="Genomic_DNA"/>
</dbReference>
<evidence type="ECO:0000313" key="6">
    <source>
        <dbReference type="EMBL" id="AEQ52559.1"/>
    </source>
</evidence>
<dbReference type="Proteomes" id="UP000008850">
    <property type="component" value="Chromosome"/>
</dbReference>
<dbReference type="PROSITE" id="PS50931">
    <property type="entry name" value="HTH_LYSR"/>
    <property type="match status" value="1"/>
</dbReference>
<dbReference type="PRINTS" id="PR00039">
    <property type="entry name" value="HTHLYSR"/>
</dbReference>
<evidence type="ECO:0000313" key="7">
    <source>
        <dbReference type="Proteomes" id="UP000008850"/>
    </source>
</evidence>
<evidence type="ECO:0000256" key="3">
    <source>
        <dbReference type="ARBA" id="ARBA00023125"/>
    </source>
</evidence>
<reference evidence="6 7" key="1">
    <citation type="journal article" date="2012" name="J. Bacteriol.">
        <title>Complete genome sequence of Pelagibacterium halotolerans B2T.</title>
        <authorList>
            <person name="Huo Y.Y."/>
            <person name="Cheng H."/>
            <person name="Han X.F."/>
            <person name="Jiang X.W."/>
            <person name="Sun C."/>
            <person name="Zhang X.Q."/>
            <person name="Zhu X.F."/>
            <person name="Liu Y.F."/>
            <person name="Li P.F."/>
            <person name="Ni P.X."/>
            <person name="Wu M."/>
        </authorList>
    </citation>
    <scope>NUCLEOTIDE SEQUENCE [LARGE SCALE GENOMIC DNA]</scope>
    <source>
        <strain evidence="7">DSM 22347 / JCM 15775 / CGMCC 1.7692 / B2</strain>
    </source>
</reference>
<evidence type="ECO:0000256" key="4">
    <source>
        <dbReference type="ARBA" id="ARBA00023163"/>
    </source>
</evidence>
<dbReference type="InterPro" id="IPR050950">
    <property type="entry name" value="HTH-type_LysR_regulators"/>
</dbReference>
<comment type="similarity">
    <text evidence="1">Belongs to the LysR transcriptional regulatory family.</text>
</comment>
<dbReference type="InterPro" id="IPR005119">
    <property type="entry name" value="LysR_subst-bd"/>
</dbReference>
<keyword evidence="2" id="KW-0805">Transcription regulation</keyword>
<dbReference type="Gene3D" id="1.10.10.10">
    <property type="entry name" value="Winged helix-like DNA-binding domain superfamily/Winged helix DNA-binding domain"/>
    <property type="match status" value="1"/>
</dbReference>
<dbReference type="FunFam" id="1.10.10.10:FF:000001">
    <property type="entry name" value="LysR family transcriptional regulator"/>
    <property type="match status" value="1"/>
</dbReference>
<evidence type="ECO:0000256" key="2">
    <source>
        <dbReference type="ARBA" id="ARBA00023015"/>
    </source>
</evidence>
<protein>
    <submittedName>
        <fullName evidence="6">Transcriptional regulator CynR</fullName>
    </submittedName>
</protein>
<sequence length="301" mass="32869">MRYFAKVVEVGNMTRAASLLNVAQPALGLQIRQLEELLETELLMRHSRGVSVTPAGQLLYEHAVRILNMFETAESQVKALAGTARETVRLGITHSIMRLVGSELIVAARRDLPKVLLSLVEEPSTVLVKELDAGDIDLALTYDFAEGSPIAFTPMQVEELLFVTRADRAPGRPVLELGEALAFEMVLASLRDPIRRLVDAEAAKAGLTVTVGYEVQSLLATRQVVLDGLAASILPYGVVADEIEEGKLVASRIKDQPLTRTLYLARSSRGAQFAHEEQVMKLLRSVVKQLTIDLGPLAQPI</sequence>
<dbReference type="SUPFAM" id="SSF46785">
    <property type="entry name" value="Winged helix' DNA-binding domain"/>
    <property type="match status" value="1"/>
</dbReference>
<organism evidence="6 7">
    <name type="scientific">Pelagibacterium halotolerans (strain DSM 22347 / JCM 15775 / CGMCC 1.7692 / B2)</name>
    <dbReference type="NCBI Taxonomy" id="1082931"/>
    <lineage>
        <taxon>Bacteria</taxon>
        <taxon>Pseudomonadati</taxon>
        <taxon>Pseudomonadota</taxon>
        <taxon>Alphaproteobacteria</taxon>
        <taxon>Hyphomicrobiales</taxon>
        <taxon>Devosiaceae</taxon>
        <taxon>Pelagibacterium</taxon>
    </lineage>
</organism>
<gene>
    <name evidence="6" type="ordered locus">KKY_2551</name>
</gene>
<dbReference type="PATRIC" id="fig|1082931.4.peg.2520"/>
<dbReference type="Pfam" id="PF00126">
    <property type="entry name" value="HTH_1"/>
    <property type="match status" value="1"/>
</dbReference>
<dbReference type="InterPro" id="IPR036390">
    <property type="entry name" value="WH_DNA-bd_sf"/>
</dbReference>
<evidence type="ECO:0000259" key="5">
    <source>
        <dbReference type="PROSITE" id="PS50931"/>
    </source>
</evidence>